<dbReference type="NCBIfam" id="TIGR04057">
    <property type="entry name" value="SusC_RagA_signa"/>
    <property type="match status" value="1"/>
</dbReference>
<dbReference type="PROSITE" id="PS52016">
    <property type="entry name" value="TONB_DEPENDENT_REC_3"/>
    <property type="match status" value="1"/>
</dbReference>
<dbReference type="GO" id="GO:0009279">
    <property type="term" value="C:cell outer membrane"/>
    <property type="evidence" value="ECO:0007669"/>
    <property type="project" value="UniProtKB-SubCell"/>
</dbReference>
<dbReference type="Gene3D" id="2.170.130.10">
    <property type="entry name" value="TonB-dependent receptor, plug domain"/>
    <property type="match status" value="1"/>
</dbReference>
<dbReference type="InterPro" id="IPR008969">
    <property type="entry name" value="CarboxyPept-like_regulatory"/>
</dbReference>
<dbReference type="Pfam" id="PF13715">
    <property type="entry name" value="CarbopepD_reg_2"/>
    <property type="match status" value="1"/>
</dbReference>
<dbReference type="SUPFAM" id="SSF49464">
    <property type="entry name" value="Carboxypeptidase regulatory domain-like"/>
    <property type="match status" value="1"/>
</dbReference>
<feature type="chain" id="PRO_5013386891" evidence="2">
    <location>
        <begin position="22"/>
        <end position="557"/>
    </location>
</feature>
<feature type="domain" description="TonB-dependent receptor plug" evidence="3">
    <location>
        <begin position="117"/>
        <end position="220"/>
    </location>
</feature>
<dbReference type="Proteomes" id="UP000190541">
    <property type="component" value="Unassembled WGS sequence"/>
</dbReference>
<keyword evidence="5" id="KW-1185">Reference proteome</keyword>
<evidence type="ECO:0000313" key="5">
    <source>
        <dbReference type="Proteomes" id="UP000190541"/>
    </source>
</evidence>
<keyword evidence="1" id="KW-0813">Transport</keyword>
<dbReference type="AlphaFoldDB" id="A0A1T4ZX22"/>
<keyword evidence="1" id="KW-0812">Transmembrane</keyword>
<feature type="signal peptide" evidence="2">
    <location>
        <begin position="1"/>
        <end position="21"/>
    </location>
</feature>
<evidence type="ECO:0000313" key="4">
    <source>
        <dbReference type="EMBL" id="SKB26913.1"/>
    </source>
</evidence>
<dbReference type="Pfam" id="PF07715">
    <property type="entry name" value="Plug"/>
    <property type="match status" value="1"/>
</dbReference>
<dbReference type="NCBIfam" id="TIGR04056">
    <property type="entry name" value="OMP_RagA_SusC"/>
    <property type="match status" value="1"/>
</dbReference>
<dbReference type="InterPro" id="IPR023996">
    <property type="entry name" value="TonB-dep_OMP_SusC/RagA"/>
</dbReference>
<accession>A0A1T4ZX22</accession>
<dbReference type="InterPro" id="IPR023997">
    <property type="entry name" value="TonB-dep_OMP_SusC/RagA_CS"/>
</dbReference>
<dbReference type="InterPro" id="IPR039426">
    <property type="entry name" value="TonB-dep_rcpt-like"/>
</dbReference>
<keyword evidence="1" id="KW-0998">Cell outer membrane</keyword>
<gene>
    <name evidence="4" type="ORF">SAMN05660226_00189</name>
</gene>
<reference evidence="4 5" key="1">
    <citation type="submission" date="2017-02" db="EMBL/GenBank/DDBJ databases">
        <authorList>
            <person name="Peterson S.W."/>
        </authorList>
    </citation>
    <scope>NUCLEOTIDE SEQUENCE [LARGE SCALE GENOMIC DNA]</scope>
    <source>
        <strain evidence="4 5">DSM 22899</strain>
    </source>
</reference>
<organism evidence="4 5">
    <name type="scientific">Parapedobacter luteus</name>
    <dbReference type="NCBI Taxonomy" id="623280"/>
    <lineage>
        <taxon>Bacteria</taxon>
        <taxon>Pseudomonadati</taxon>
        <taxon>Bacteroidota</taxon>
        <taxon>Sphingobacteriia</taxon>
        <taxon>Sphingobacteriales</taxon>
        <taxon>Sphingobacteriaceae</taxon>
        <taxon>Parapedobacter</taxon>
    </lineage>
</organism>
<keyword evidence="2" id="KW-0732">Signal</keyword>
<proteinExistence type="inferred from homology"/>
<keyword evidence="1" id="KW-0472">Membrane</keyword>
<name>A0A1T4ZX22_9SPHI</name>
<keyword evidence="1" id="KW-1134">Transmembrane beta strand</keyword>
<evidence type="ECO:0000256" key="2">
    <source>
        <dbReference type="SAM" id="SignalP"/>
    </source>
</evidence>
<dbReference type="Gene3D" id="2.60.40.1120">
    <property type="entry name" value="Carboxypeptidase-like, regulatory domain"/>
    <property type="match status" value="1"/>
</dbReference>
<sequence length="557" mass="61020">MKKLSIFFAFLCVFVTQLGLAQQQTTLRGKVLDESGVPVVGASVSLRGTGTATSTNESGDFVVQYTSPAILQVTALGFVSQEFSLTEQTTLTVQLIATEEALEEVVVVGYGTQRRGEVTSAIASVKSEDFVKGTVRDAAQLVQGKVAGLRITTPSGDPNATAQINLRGLNSINGSQNPLVLIDGIPGNIATVAPEDIESVDVLKDGSAAAIYGTRATGGVILITTRQNRSAEARTSIEYNSYANIQSLFGTPEMMNADDYRRLIAEGYAYEDFGGNTNWLDEVLQNPVSHNHNLTFFGGSSRTNFTGSLNYRNWEGIFLKSGQERLNLRANLNHEMFDGKLRTNIQVINQSLSAKQGGAGGWAWRQAMIRNPTDQIYNANGGWLERDAYMYDNPLGIIHETINDRIFRETRFNGSIDYRPIADLSLKMLLSRVQNNNLTGDHTTFDHVNTTKNNLNGTANRSTSSSLENLMELTANYNKTVGDHRFTALVGYSWQDNTGESFNVYNFDFPTDDYTYNRLQAGTALQRGLATMNSSKSKWQLAGLLAVLIIHGKSDIC</sequence>
<dbReference type="InterPro" id="IPR012910">
    <property type="entry name" value="Plug_dom"/>
</dbReference>
<dbReference type="SUPFAM" id="SSF56935">
    <property type="entry name" value="Porins"/>
    <property type="match status" value="1"/>
</dbReference>
<protein>
    <submittedName>
        <fullName evidence="4">TonB-linked outer membrane protein, SusC/RagA family</fullName>
    </submittedName>
</protein>
<dbReference type="InterPro" id="IPR037066">
    <property type="entry name" value="Plug_dom_sf"/>
</dbReference>
<evidence type="ECO:0000259" key="3">
    <source>
        <dbReference type="Pfam" id="PF07715"/>
    </source>
</evidence>
<evidence type="ECO:0000256" key="1">
    <source>
        <dbReference type="PROSITE-ProRule" id="PRU01360"/>
    </source>
</evidence>
<dbReference type="STRING" id="623280.SAMN05660226_00189"/>
<comment type="subcellular location">
    <subcellularLocation>
        <location evidence="1">Cell outer membrane</location>
        <topology evidence="1">Multi-pass membrane protein</topology>
    </subcellularLocation>
</comment>
<comment type="similarity">
    <text evidence="1">Belongs to the TonB-dependent receptor family.</text>
</comment>
<dbReference type="RefSeq" id="WP_217698070.1">
    <property type="nucleotide sequence ID" value="NZ_FUYS01000001.1"/>
</dbReference>
<dbReference type="EMBL" id="FUYS01000001">
    <property type="protein sequence ID" value="SKB26913.1"/>
    <property type="molecule type" value="Genomic_DNA"/>
</dbReference>